<protein>
    <submittedName>
        <fullName evidence="2">Dinitrogenase iron-molybdenum cofactor biosynthesis protein</fullName>
    </submittedName>
</protein>
<comment type="caution">
    <text evidence="2">The sequence shown here is derived from an EMBL/GenBank/DDBJ whole genome shotgun (WGS) entry which is preliminary data.</text>
</comment>
<dbReference type="PANTHER" id="PTHR42983">
    <property type="entry name" value="DINITROGENASE IRON-MOLYBDENUM COFACTOR PROTEIN-RELATED"/>
    <property type="match status" value="1"/>
</dbReference>
<dbReference type="CDD" id="cd00851">
    <property type="entry name" value="MTH1175"/>
    <property type="match status" value="1"/>
</dbReference>
<dbReference type="Pfam" id="PF02579">
    <property type="entry name" value="Nitro_FeMo-Co"/>
    <property type="match status" value="1"/>
</dbReference>
<evidence type="ECO:0000313" key="3">
    <source>
        <dbReference type="Proteomes" id="UP000317155"/>
    </source>
</evidence>
<evidence type="ECO:0000259" key="1">
    <source>
        <dbReference type="Pfam" id="PF02579"/>
    </source>
</evidence>
<proteinExistence type="predicted"/>
<dbReference type="InterPro" id="IPR033913">
    <property type="entry name" value="MTH1175_dom"/>
</dbReference>
<feature type="domain" description="Dinitrogenase iron-molybdenum cofactor biosynthesis" evidence="1">
    <location>
        <begin position="13"/>
        <end position="103"/>
    </location>
</feature>
<dbReference type="OrthoDB" id="9807451at2"/>
<dbReference type="InterPro" id="IPR036105">
    <property type="entry name" value="DiNase_FeMo-co_biosyn_sf"/>
</dbReference>
<dbReference type="EMBL" id="VJVV01000007">
    <property type="protein sequence ID" value="TRO80658.1"/>
    <property type="molecule type" value="Genomic_DNA"/>
</dbReference>
<dbReference type="Proteomes" id="UP000317155">
    <property type="component" value="Unassembled WGS sequence"/>
</dbReference>
<name>A0A550JBM2_9BACT</name>
<accession>A0A550JBM2</accession>
<dbReference type="SUPFAM" id="SSF53146">
    <property type="entry name" value="Nitrogenase accessory factor-like"/>
    <property type="match status" value="1"/>
</dbReference>
<dbReference type="RefSeq" id="WP_092058336.1">
    <property type="nucleotide sequence ID" value="NZ_FOJJ01000039.1"/>
</dbReference>
<reference evidence="2 3" key="1">
    <citation type="submission" date="2019-07" db="EMBL/GenBank/DDBJ databases">
        <title>Insights of Desulfuromonas acetexigens electromicrobiology.</title>
        <authorList>
            <person name="Katuri K."/>
            <person name="Sapireddy V."/>
            <person name="Shaw D.R."/>
            <person name="Saikaly P."/>
        </authorList>
    </citation>
    <scope>NUCLEOTIDE SEQUENCE [LARGE SCALE GENOMIC DNA]</scope>
    <source>
        <strain evidence="2 3">2873</strain>
    </source>
</reference>
<organism evidence="2 3">
    <name type="scientific">Trichloromonas acetexigens</name>
    <dbReference type="NCBI Taxonomy" id="38815"/>
    <lineage>
        <taxon>Bacteria</taxon>
        <taxon>Pseudomonadati</taxon>
        <taxon>Thermodesulfobacteriota</taxon>
        <taxon>Desulfuromonadia</taxon>
        <taxon>Desulfuromonadales</taxon>
        <taxon>Trichloromonadaceae</taxon>
        <taxon>Trichloromonas</taxon>
    </lineage>
</organism>
<keyword evidence="3" id="KW-1185">Reference proteome</keyword>
<dbReference type="PANTHER" id="PTHR42983:SF1">
    <property type="entry name" value="IRON-MOLYBDENUM PROTEIN"/>
    <property type="match status" value="1"/>
</dbReference>
<evidence type="ECO:0000313" key="2">
    <source>
        <dbReference type="EMBL" id="TRO80658.1"/>
    </source>
</evidence>
<sequence length="119" mass="12391">MKIAITAQGSTPESPVDQRFGRAYWLLFYDEAAQSWEPLENSAARNAVQGAGIQAAKLVAERGASVLITGVTGPKAYQSLHAAGVKIMHGAVGTVAETLQAYRDGKLQEADADSATGGS</sequence>
<dbReference type="InterPro" id="IPR003731">
    <property type="entry name" value="Di-Nase_FeMo-co_biosynth"/>
</dbReference>
<dbReference type="AlphaFoldDB" id="A0A550JBM2"/>
<gene>
    <name evidence="2" type="ORF">FL622_11270</name>
</gene>
<dbReference type="Gene3D" id="3.30.420.130">
    <property type="entry name" value="Dinitrogenase iron-molybdenum cofactor biosynthesis domain"/>
    <property type="match status" value="1"/>
</dbReference>